<name>A0A0N4UI59_DRAME</name>
<evidence type="ECO:0000256" key="1">
    <source>
        <dbReference type="ARBA" id="ARBA00022574"/>
    </source>
</evidence>
<organism evidence="5 7">
    <name type="scientific">Dracunculus medinensis</name>
    <name type="common">Guinea worm</name>
    <dbReference type="NCBI Taxonomy" id="318479"/>
    <lineage>
        <taxon>Eukaryota</taxon>
        <taxon>Metazoa</taxon>
        <taxon>Ecdysozoa</taxon>
        <taxon>Nematoda</taxon>
        <taxon>Chromadorea</taxon>
        <taxon>Rhabditida</taxon>
        <taxon>Spirurina</taxon>
        <taxon>Dracunculoidea</taxon>
        <taxon>Dracunculidae</taxon>
        <taxon>Dracunculus</taxon>
    </lineage>
</organism>
<evidence type="ECO:0000256" key="3">
    <source>
        <dbReference type="PROSITE-ProRule" id="PRU00221"/>
    </source>
</evidence>
<dbReference type="WBParaSite" id="DME_0000727601-mRNA-1">
    <property type="protein sequence ID" value="DME_0000727601-mRNA-1"/>
    <property type="gene ID" value="DME_0000727601"/>
</dbReference>
<dbReference type="PANTHER" id="PTHR19869:SF1">
    <property type="entry name" value="WD REPEAT-CONTAINING PROTEIN 31"/>
    <property type="match status" value="1"/>
</dbReference>
<dbReference type="InterPro" id="IPR020472">
    <property type="entry name" value="WD40_PAC1"/>
</dbReference>
<dbReference type="InterPro" id="IPR036322">
    <property type="entry name" value="WD40_repeat_dom_sf"/>
</dbReference>
<evidence type="ECO:0000313" key="5">
    <source>
        <dbReference type="Proteomes" id="UP000038040"/>
    </source>
</evidence>
<dbReference type="SMART" id="SM00320">
    <property type="entry name" value="WD40"/>
    <property type="match status" value="3"/>
</dbReference>
<dbReference type="PROSITE" id="PS50082">
    <property type="entry name" value="WD_REPEATS_2"/>
    <property type="match status" value="2"/>
</dbReference>
<keyword evidence="1 3" id="KW-0853">WD repeat</keyword>
<dbReference type="Proteomes" id="UP000274756">
    <property type="component" value="Unassembled WGS sequence"/>
</dbReference>
<keyword evidence="2" id="KW-0677">Repeat</keyword>
<evidence type="ECO:0000313" key="4">
    <source>
        <dbReference type="EMBL" id="VDN51721.1"/>
    </source>
</evidence>
<protein>
    <submittedName>
        <fullName evidence="7">WD_REPEATS_REGION domain-containing protein</fullName>
    </submittedName>
</protein>
<evidence type="ECO:0000313" key="6">
    <source>
        <dbReference type="Proteomes" id="UP000274756"/>
    </source>
</evidence>
<keyword evidence="6" id="KW-1185">Reference proteome</keyword>
<dbReference type="InterPro" id="IPR040066">
    <property type="entry name" value="WDR31"/>
</dbReference>
<dbReference type="PRINTS" id="PR00320">
    <property type="entry name" value="GPROTEINBRPT"/>
</dbReference>
<proteinExistence type="predicted"/>
<dbReference type="InterPro" id="IPR015943">
    <property type="entry name" value="WD40/YVTN_repeat-like_dom_sf"/>
</dbReference>
<dbReference type="PROSITE" id="PS50294">
    <property type="entry name" value="WD_REPEATS_REGION"/>
    <property type="match status" value="1"/>
</dbReference>
<dbReference type="Proteomes" id="UP000038040">
    <property type="component" value="Unplaced"/>
</dbReference>
<dbReference type="Gene3D" id="2.130.10.10">
    <property type="entry name" value="YVTN repeat-like/Quinoprotein amine dehydrogenase"/>
    <property type="match status" value="2"/>
</dbReference>
<dbReference type="STRING" id="318479.A0A0N4UI59"/>
<dbReference type="PANTHER" id="PTHR19869">
    <property type="entry name" value="SPERMATID WD-REPEAT PROTEIN"/>
    <property type="match status" value="1"/>
</dbReference>
<sequence length="236" mass="25894">MGNSYTHLATCEPSEISTTSGLTYSKSTKATNSFASFNQISTHKMYIIRICLRASTRSYVKYPVMRPAVHSDAIGALASIRPGMILSGGRDKIISLNNIDTGECVLKWFGHEKEVTKVIFLEQIKLASSRAPIAVYIISSVIVQSPQNNCHVKIAYVNAGGKHHIISGSRDSLIKLWQFNSPKSSKNYSGHQMSVTGITVLNESRFVSGARDASLKLWDITSGDIIQSVQQSRNIV</sequence>
<accession>A0A0N4UI59</accession>
<gene>
    <name evidence="4" type="ORF">DME_LOCUS1694</name>
</gene>
<dbReference type="AlphaFoldDB" id="A0A0N4UI59"/>
<dbReference type="Pfam" id="PF00400">
    <property type="entry name" value="WD40"/>
    <property type="match status" value="1"/>
</dbReference>
<reference evidence="7" key="1">
    <citation type="submission" date="2017-02" db="UniProtKB">
        <authorList>
            <consortium name="WormBaseParasite"/>
        </authorList>
    </citation>
    <scope>IDENTIFICATION</scope>
</reference>
<dbReference type="EMBL" id="UYYG01000029">
    <property type="protein sequence ID" value="VDN51721.1"/>
    <property type="molecule type" value="Genomic_DNA"/>
</dbReference>
<feature type="repeat" description="WD" evidence="3">
    <location>
        <begin position="165"/>
        <end position="187"/>
    </location>
</feature>
<evidence type="ECO:0000256" key="2">
    <source>
        <dbReference type="ARBA" id="ARBA00022737"/>
    </source>
</evidence>
<dbReference type="SUPFAM" id="SSF50978">
    <property type="entry name" value="WD40 repeat-like"/>
    <property type="match status" value="1"/>
</dbReference>
<dbReference type="InterPro" id="IPR001680">
    <property type="entry name" value="WD40_rpt"/>
</dbReference>
<reference evidence="4 6" key="2">
    <citation type="submission" date="2018-11" db="EMBL/GenBank/DDBJ databases">
        <authorList>
            <consortium name="Pathogen Informatics"/>
        </authorList>
    </citation>
    <scope>NUCLEOTIDE SEQUENCE [LARGE SCALE GENOMIC DNA]</scope>
</reference>
<evidence type="ECO:0000313" key="7">
    <source>
        <dbReference type="WBParaSite" id="DME_0000727601-mRNA-1"/>
    </source>
</evidence>
<dbReference type="OrthoDB" id="6262491at2759"/>
<feature type="repeat" description="WD" evidence="3">
    <location>
        <begin position="188"/>
        <end position="228"/>
    </location>
</feature>